<evidence type="ECO:0000256" key="1">
    <source>
        <dbReference type="SAM" id="MobiDB-lite"/>
    </source>
</evidence>
<dbReference type="OMA" id="CAQCYSH"/>
<dbReference type="RefSeq" id="XP_038064468.1">
    <property type="nucleotide sequence ID" value="XM_038208540.1"/>
</dbReference>
<feature type="compositionally biased region" description="Polar residues" evidence="1">
    <location>
        <begin position="227"/>
        <end position="241"/>
    </location>
</feature>
<dbReference type="AlphaFoldDB" id="A0A914ALL1"/>
<name>A0A914ALL1_PATMI</name>
<dbReference type="OrthoDB" id="10287871at2759"/>
<evidence type="ECO:0000313" key="3">
    <source>
        <dbReference type="Proteomes" id="UP000887568"/>
    </source>
</evidence>
<organism evidence="2 3">
    <name type="scientific">Patiria miniata</name>
    <name type="common">Bat star</name>
    <name type="synonym">Asterina miniata</name>
    <dbReference type="NCBI Taxonomy" id="46514"/>
    <lineage>
        <taxon>Eukaryota</taxon>
        <taxon>Metazoa</taxon>
        <taxon>Echinodermata</taxon>
        <taxon>Eleutherozoa</taxon>
        <taxon>Asterozoa</taxon>
        <taxon>Asteroidea</taxon>
        <taxon>Valvatacea</taxon>
        <taxon>Valvatida</taxon>
        <taxon>Asterinidae</taxon>
        <taxon>Patiria</taxon>
    </lineage>
</organism>
<protein>
    <submittedName>
        <fullName evidence="2">Uncharacterized protein</fullName>
    </submittedName>
</protein>
<proteinExistence type="predicted"/>
<keyword evidence="3" id="KW-1185">Reference proteome</keyword>
<dbReference type="Proteomes" id="UP000887568">
    <property type="component" value="Unplaced"/>
</dbReference>
<feature type="compositionally biased region" description="Low complexity" evidence="1">
    <location>
        <begin position="210"/>
        <end position="226"/>
    </location>
</feature>
<dbReference type="EnsemblMetazoa" id="XM_038208540.1">
    <property type="protein sequence ID" value="XP_038064468.1"/>
    <property type="gene ID" value="LOC119734906"/>
</dbReference>
<accession>A0A914ALL1</accession>
<feature type="region of interest" description="Disordered" evidence="1">
    <location>
        <begin position="203"/>
        <end position="241"/>
    </location>
</feature>
<evidence type="ECO:0000313" key="2">
    <source>
        <dbReference type="EnsemblMetazoa" id="XP_038064468.1"/>
    </source>
</evidence>
<sequence>MSFSNHAGGCSDSLPLVLYIHVSTTSAQQDTRQKVYENTSAADDFPQFELRTETVAGSAVFDQMMALFWTRITAEDFRRLQMIIINGYGQANTGCLGDMEFTGAYLKLILLSLVHRFSPETINNNHKGHGIVVVCAQCYSHTFVQHAKCVPATDPVFHFVPLTTAYQPYLVNPELPEKMPFVKWDIRSFLKSLLLSPRRSISSEDYVLGPSPTSPRTNTPRSASRTGSDITQSPTSSPWNR</sequence>
<dbReference type="GeneID" id="119734906"/>
<reference evidence="2" key="1">
    <citation type="submission" date="2022-11" db="UniProtKB">
        <authorList>
            <consortium name="EnsemblMetazoa"/>
        </authorList>
    </citation>
    <scope>IDENTIFICATION</scope>
</reference>